<protein>
    <submittedName>
        <fullName evidence="1">Uncharacterized protein</fullName>
    </submittedName>
</protein>
<accession>A0A0K2T3D7</accession>
<feature type="non-terminal residue" evidence="1">
    <location>
        <position position="1"/>
    </location>
</feature>
<reference evidence="1" key="1">
    <citation type="submission" date="2014-05" db="EMBL/GenBank/DDBJ databases">
        <authorList>
            <person name="Chronopoulou M."/>
        </authorList>
    </citation>
    <scope>NUCLEOTIDE SEQUENCE</scope>
    <source>
        <tissue evidence="1">Whole organism</tissue>
    </source>
</reference>
<name>A0A0K2T3D7_LEPSM</name>
<dbReference type="EMBL" id="HACA01002575">
    <property type="protein sequence ID" value="CDW19936.1"/>
    <property type="molecule type" value="Transcribed_RNA"/>
</dbReference>
<dbReference type="AlphaFoldDB" id="A0A0K2T3D7"/>
<evidence type="ECO:0000313" key="1">
    <source>
        <dbReference type="EMBL" id="CDW19936.1"/>
    </source>
</evidence>
<proteinExistence type="predicted"/>
<organism evidence="1">
    <name type="scientific">Lepeophtheirus salmonis</name>
    <name type="common">Salmon louse</name>
    <name type="synonym">Caligus salmonis</name>
    <dbReference type="NCBI Taxonomy" id="72036"/>
    <lineage>
        <taxon>Eukaryota</taxon>
        <taxon>Metazoa</taxon>
        <taxon>Ecdysozoa</taxon>
        <taxon>Arthropoda</taxon>
        <taxon>Crustacea</taxon>
        <taxon>Multicrustacea</taxon>
        <taxon>Hexanauplia</taxon>
        <taxon>Copepoda</taxon>
        <taxon>Siphonostomatoida</taxon>
        <taxon>Caligidae</taxon>
        <taxon>Lepeophtheirus</taxon>
    </lineage>
</organism>
<sequence length="58" mass="7220">RNCIPAFLEKEHRYKITYYFVYLPKIINEEITMTYQVRGENRQLTTKFIEYFCFIQDT</sequence>